<comment type="caution">
    <text evidence="1">The sequence shown here is derived from an EMBL/GenBank/DDBJ whole genome shotgun (WGS) entry which is preliminary data.</text>
</comment>
<dbReference type="InterPro" id="IPR031723">
    <property type="entry name" value="DMSP_lyase"/>
</dbReference>
<dbReference type="InterPro" id="IPR011051">
    <property type="entry name" value="RmlC_Cupin_sf"/>
</dbReference>
<reference evidence="1 2" key="1">
    <citation type="submission" date="2023-07" db="EMBL/GenBank/DDBJ databases">
        <title>Genomic Encyclopedia of Type Strains, Phase IV (KMG-IV): sequencing the most valuable type-strain genomes for metagenomic binning, comparative biology and taxonomic classification.</title>
        <authorList>
            <person name="Goeker M."/>
        </authorList>
    </citation>
    <scope>NUCLEOTIDE SEQUENCE [LARGE SCALE GENOMIC DNA]</scope>
    <source>
        <strain evidence="1 2">DSM 19619</strain>
    </source>
</reference>
<keyword evidence="2" id="KW-1185">Reference proteome</keyword>
<organism evidence="1 2">
    <name type="scientific">Labrys wisconsinensis</name>
    <dbReference type="NCBI Taxonomy" id="425677"/>
    <lineage>
        <taxon>Bacteria</taxon>
        <taxon>Pseudomonadati</taxon>
        <taxon>Pseudomonadota</taxon>
        <taxon>Alphaproteobacteria</taxon>
        <taxon>Hyphomicrobiales</taxon>
        <taxon>Xanthobacteraceae</taxon>
        <taxon>Labrys</taxon>
    </lineage>
</organism>
<evidence type="ECO:0000313" key="1">
    <source>
        <dbReference type="EMBL" id="MDQ0471827.1"/>
    </source>
</evidence>
<dbReference type="Pfam" id="PF16867">
    <property type="entry name" value="DMSP_lyase"/>
    <property type="match status" value="1"/>
</dbReference>
<dbReference type="EMBL" id="JAUSVX010000010">
    <property type="protein sequence ID" value="MDQ0471827.1"/>
    <property type="molecule type" value="Genomic_DNA"/>
</dbReference>
<dbReference type="InterPro" id="IPR014710">
    <property type="entry name" value="RmlC-like_jellyroll"/>
</dbReference>
<dbReference type="RefSeq" id="WP_307277627.1">
    <property type="nucleotide sequence ID" value="NZ_JAUSVX010000010.1"/>
</dbReference>
<dbReference type="Gene3D" id="2.60.120.10">
    <property type="entry name" value="Jelly Rolls"/>
    <property type="match status" value="1"/>
</dbReference>
<evidence type="ECO:0000313" key="2">
    <source>
        <dbReference type="Proteomes" id="UP001242480"/>
    </source>
</evidence>
<sequence length="209" mass="21904">MTADLDSAGRFIAVLRERLQASRLASPEAAWEADAVRARLPAGDAASCPSQTMPAEPGSVVGWLDAALAAAQAGPEAALASAVRGLQGRLRWTFGYAPDPRWPALAASVGFADIVGKSSLVPAPDIVVGLTLQAPRTYYPLHAHPAIELYLVLSGTAEWTAGADKADRPPGALILHPSGLPHAMRTREAPLLALFTWRGDIASPSIFVE</sequence>
<accession>A0ABU0JFC6</accession>
<name>A0ABU0JFC6_9HYPH</name>
<dbReference type="Proteomes" id="UP001242480">
    <property type="component" value="Unassembled WGS sequence"/>
</dbReference>
<protein>
    <submittedName>
        <fullName evidence="1">Mannose-6-phosphate isomerase-like protein (Cupin superfamily)</fullName>
    </submittedName>
</protein>
<gene>
    <name evidence="1" type="ORF">QO011_004854</name>
</gene>
<dbReference type="SUPFAM" id="SSF51182">
    <property type="entry name" value="RmlC-like cupins"/>
    <property type="match status" value="1"/>
</dbReference>
<proteinExistence type="predicted"/>